<dbReference type="Gene3D" id="3.50.4.10">
    <property type="entry name" value="Hepatocyte Growth Factor"/>
    <property type="match status" value="1"/>
</dbReference>
<dbReference type="Proteomes" id="UP000803884">
    <property type="component" value="Unassembled WGS sequence"/>
</dbReference>
<evidence type="ECO:0000256" key="3">
    <source>
        <dbReference type="ARBA" id="ARBA00022525"/>
    </source>
</evidence>
<comment type="catalytic activity">
    <reaction evidence="9">
        <text>feruloyl-polysaccharide + H2O = ferulate + polysaccharide.</text>
        <dbReference type="EC" id="3.1.1.73"/>
    </reaction>
</comment>
<evidence type="ECO:0000313" key="13">
    <source>
        <dbReference type="EMBL" id="KAL1584283.1"/>
    </source>
</evidence>
<keyword evidence="7" id="KW-0119">Carbohydrate metabolism</keyword>
<feature type="domain" description="Apple" evidence="11">
    <location>
        <begin position="390"/>
        <end position="425"/>
    </location>
</feature>
<feature type="signal peptide" evidence="10">
    <location>
        <begin position="1"/>
        <end position="26"/>
    </location>
</feature>
<dbReference type="PANTHER" id="PTHR38050">
    <property type="match status" value="1"/>
</dbReference>
<dbReference type="GO" id="GO:0030600">
    <property type="term" value="F:feruloyl esterase activity"/>
    <property type="evidence" value="ECO:0007669"/>
    <property type="project" value="UniProtKB-EC"/>
</dbReference>
<keyword evidence="4" id="KW-0858">Xylan degradation</keyword>
<accession>A0AB34KLZ4</accession>
<sequence length="771" mass="85204">MRSSTLVSRAGLALVLLAYNFLPAWAQTSTPTNTWVPAPTCSAGSNDTAANGGRYTDRFNNVWETRCGQAHTGPLGWNSLTNGQGYYGCVKGCARRPGCTAFTYISSGSGQTSPTTGSGSCQYRTDKGEYTAGGSTTYASAHLIVAGRGNNSLPCQGYANDTFIDIRGDAWEVICERDIVETTLATPSSFTGQVDMLTCIQRCNSATNCHSFRYEYSPANFDERQDSQEGVQAGAGFDDIYDVADNHNFDNFHHIDHVDHYVYHVVHNRLFHDVGHNYVNYISHVTLVNHIDHFHYNHHVSLFDVLHYFTDVHYFDHVDHILIFDVLHYFDHVSHISHIDHIYNFARIVDNHEIHNINYIHDYCWPLHRYTNSIITGHLPLDTDPSQATGTQAANIHECMQKCDAFPGCKAATYDGTCYMKTSFTGVRTSNNANLGALVRYVPPNPNYVAPVTSAGGGCGQPLPSNLTANGPSVQFSMRTTADGFTRTFLIHIPQYYDINKASPLIIGFHGQYGTSADIESQLGFNDPGLNPYAIVVYAQGSGTDTGWESNPEYGVPGSPNPNVRDREFMKELVALMKNTFCIDRTRVFAAGHSNGGGFCGVIACDPELSLIFAAIAPNAGAFYTSSSNADPYTVDTNTPVQQQCSPGRNDLAIFETHGTTDGTIGYWGGERRGRTLPTIPHWLNNWAIRQGLSTNNVTTNLATDVTQVQWGGGRIQHFRLENFGHAYPTSTPINIRPYVMDFFYRWNNPNAPHNFPCFYNGLNDGLDDVF</sequence>
<evidence type="ECO:0000256" key="9">
    <source>
        <dbReference type="ARBA" id="ARBA00034075"/>
    </source>
</evidence>
<dbReference type="GO" id="GO:0045493">
    <property type="term" value="P:xylan catabolic process"/>
    <property type="evidence" value="ECO:0007669"/>
    <property type="project" value="UniProtKB-KW"/>
</dbReference>
<evidence type="ECO:0000256" key="4">
    <source>
        <dbReference type="ARBA" id="ARBA00022651"/>
    </source>
</evidence>
<evidence type="ECO:0000256" key="8">
    <source>
        <dbReference type="ARBA" id="ARBA00023326"/>
    </source>
</evidence>
<keyword evidence="8" id="KW-0624">Polysaccharide degradation</keyword>
<keyword evidence="6" id="KW-0378">Hydrolase</keyword>
<feature type="domain" description="Apple" evidence="12">
    <location>
        <begin position="86"/>
        <end position="107"/>
    </location>
</feature>
<evidence type="ECO:0000259" key="12">
    <source>
        <dbReference type="Pfam" id="PF14295"/>
    </source>
</evidence>
<feature type="domain" description="Apple" evidence="12">
    <location>
        <begin position="195"/>
        <end position="218"/>
    </location>
</feature>
<dbReference type="InterPro" id="IPR029058">
    <property type="entry name" value="AB_hydrolase_fold"/>
</dbReference>
<proteinExistence type="predicted"/>
<dbReference type="Pfam" id="PF00024">
    <property type="entry name" value="PAN_1"/>
    <property type="match status" value="1"/>
</dbReference>
<dbReference type="InterPro" id="IPR043595">
    <property type="entry name" value="FaeB/C/D"/>
</dbReference>
<feature type="chain" id="PRO_5044326668" description="feruloyl esterase" evidence="10">
    <location>
        <begin position="27"/>
        <end position="771"/>
    </location>
</feature>
<comment type="subcellular location">
    <subcellularLocation>
        <location evidence="1">Secreted</location>
    </subcellularLocation>
</comment>
<name>A0AB34KLZ4_9PEZI</name>
<dbReference type="SUPFAM" id="SSF53474">
    <property type="entry name" value="alpha/beta-Hydrolases"/>
    <property type="match status" value="1"/>
</dbReference>
<dbReference type="GeneID" id="96008239"/>
<evidence type="ECO:0000256" key="10">
    <source>
        <dbReference type="SAM" id="SignalP"/>
    </source>
</evidence>
<evidence type="ECO:0000256" key="1">
    <source>
        <dbReference type="ARBA" id="ARBA00004613"/>
    </source>
</evidence>
<gene>
    <name evidence="13" type="ORF">WHR41_06796</name>
</gene>
<dbReference type="AlphaFoldDB" id="A0AB34KLZ4"/>
<evidence type="ECO:0000256" key="5">
    <source>
        <dbReference type="ARBA" id="ARBA00022729"/>
    </source>
</evidence>
<keyword evidence="5 10" id="KW-0732">Signal</keyword>
<dbReference type="GO" id="GO:0005576">
    <property type="term" value="C:extracellular region"/>
    <property type="evidence" value="ECO:0007669"/>
    <property type="project" value="UniProtKB-SubCell"/>
</dbReference>
<keyword evidence="14" id="KW-1185">Reference proteome</keyword>
<evidence type="ECO:0000259" key="11">
    <source>
        <dbReference type="Pfam" id="PF00024"/>
    </source>
</evidence>
<evidence type="ECO:0000313" key="14">
    <source>
        <dbReference type="Proteomes" id="UP000803884"/>
    </source>
</evidence>
<dbReference type="EMBL" id="JAAQHG020000027">
    <property type="protein sequence ID" value="KAL1584283.1"/>
    <property type="molecule type" value="Genomic_DNA"/>
</dbReference>
<dbReference type="InterPro" id="IPR003609">
    <property type="entry name" value="Pan_app"/>
</dbReference>
<protein>
    <recommendedName>
        <fullName evidence="2">feruloyl esterase</fullName>
        <ecNumber evidence="2">3.1.1.73</ecNumber>
    </recommendedName>
</protein>
<dbReference type="Pfam" id="PF14295">
    <property type="entry name" value="PAN_4"/>
    <property type="match status" value="2"/>
</dbReference>
<organism evidence="13 14">
    <name type="scientific">Cladosporium halotolerans</name>
    <dbReference type="NCBI Taxonomy" id="1052096"/>
    <lineage>
        <taxon>Eukaryota</taxon>
        <taxon>Fungi</taxon>
        <taxon>Dikarya</taxon>
        <taxon>Ascomycota</taxon>
        <taxon>Pezizomycotina</taxon>
        <taxon>Dothideomycetes</taxon>
        <taxon>Dothideomycetidae</taxon>
        <taxon>Cladosporiales</taxon>
        <taxon>Cladosporiaceae</taxon>
        <taxon>Cladosporium</taxon>
    </lineage>
</organism>
<dbReference type="Gene3D" id="3.40.50.1820">
    <property type="entry name" value="alpha/beta hydrolase"/>
    <property type="match status" value="1"/>
</dbReference>
<reference evidence="13 14" key="1">
    <citation type="journal article" date="2020" name="Microbiol. Resour. Announc.">
        <title>Draft Genome Sequence of a Cladosporium Species Isolated from the Mesophotic Ascidian Didemnum maculosum.</title>
        <authorList>
            <person name="Gioti A."/>
            <person name="Siaperas R."/>
            <person name="Nikolaivits E."/>
            <person name="Le Goff G."/>
            <person name="Ouazzani J."/>
            <person name="Kotoulas G."/>
            <person name="Topakas E."/>
        </authorList>
    </citation>
    <scope>NUCLEOTIDE SEQUENCE [LARGE SCALE GENOMIC DNA]</scope>
    <source>
        <strain evidence="13 14">TM138-S3</strain>
    </source>
</reference>
<dbReference type="RefSeq" id="XP_069227389.1">
    <property type="nucleotide sequence ID" value="XM_069375401.1"/>
</dbReference>
<evidence type="ECO:0000256" key="6">
    <source>
        <dbReference type="ARBA" id="ARBA00022801"/>
    </source>
</evidence>
<dbReference type="EC" id="3.1.1.73" evidence="2"/>
<evidence type="ECO:0000256" key="2">
    <source>
        <dbReference type="ARBA" id="ARBA00013091"/>
    </source>
</evidence>
<comment type="caution">
    <text evidence="13">The sequence shown here is derived from an EMBL/GenBank/DDBJ whole genome shotgun (WGS) entry which is preliminary data.</text>
</comment>
<dbReference type="PANTHER" id="PTHR38050:SF2">
    <property type="entry name" value="FERULOYL ESTERASE C-RELATED"/>
    <property type="match status" value="1"/>
</dbReference>
<evidence type="ECO:0000256" key="7">
    <source>
        <dbReference type="ARBA" id="ARBA00023277"/>
    </source>
</evidence>
<keyword evidence="3" id="KW-0964">Secreted</keyword>